<feature type="transmembrane region" description="Helical" evidence="1">
    <location>
        <begin position="32"/>
        <end position="53"/>
    </location>
</feature>
<dbReference type="AlphaFoldDB" id="A0A1M5SXC3"/>
<dbReference type="EMBL" id="FQWH01000010">
    <property type="protein sequence ID" value="SHH43142.1"/>
    <property type="molecule type" value="Genomic_DNA"/>
</dbReference>
<proteinExistence type="predicted"/>
<sequence length="54" mass="6480">MNDRYQDIIDQEQAKLNLKLAEINRSYKRTMFTIYATFLIVLICLISFFTPVLY</sequence>
<dbReference type="Proteomes" id="UP000184112">
    <property type="component" value="Unassembled WGS sequence"/>
</dbReference>
<keyword evidence="1" id="KW-0472">Membrane</keyword>
<reference evidence="2 3" key="1">
    <citation type="submission" date="2016-11" db="EMBL/GenBank/DDBJ databases">
        <authorList>
            <person name="Jaros S."/>
            <person name="Januszkiewicz K."/>
            <person name="Wedrychowicz H."/>
        </authorList>
    </citation>
    <scope>NUCLEOTIDE SEQUENCE [LARGE SCALE GENOMIC DNA]</scope>
    <source>
        <strain evidence="2 3">DSM 6792</strain>
    </source>
</reference>
<name>A0A1M5SXC3_FLAJO</name>
<accession>A0A1M5SXC3</accession>
<keyword evidence="1" id="KW-1133">Transmembrane helix</keyword>
<gene>
    <name evidence="2" type="ORF">SAMN05444388_110176</name>
</gene>
<protein>
    <submittedName>
        <fullName evidence="2">Uncharacterized protein</fullName>
    </submittedName>
</protein>
<evidence type="ECO:0000313" key="3">
    <source>
        <dbReference type="Proteomes" id="UP000184112"/>
    </source>
</evidence>
<organism evidence="2 3">
    <name type="scientific">Flavobacterium johnsoniae</name>
    <name type="common">Cytophaga johnsonae</name>
    <dbReference type="NCBI Taxonomy" id="986"/>
    <lineage>
        <taxon>Bacteria</taxon>
        <taxon>Pseudomonadati</taxon>
        <taxon>Bacteroidota</taxon>
        <taxon>Flavobacteriia</taxon>
        <taxon>Flavobacteriales</taxon>
        <taxon>Flavobacteriaceae</taxon>
        <taxon>Flavobacterium</taxon>
    </lineage>
</organism>
<evidence type="ECO:0000313" key="2">
    <source>
        <dbReference type="EMBL" id="SHH43142.1"/>
    </source>
</evidence>
<keyword evidence="1" id="KW-0812">Transmembrane</keyword>
<evidence type="ECO:0000256" key="1">
    <source>
        <dbReference type="SAM" id="Phobius"/>
    </source>
</evidence>